<evidence type="ECO:0000313" key="3">
    <source>
        <dbReference type="Proteomes" id="UP000704467"/>
    </source>
</evidence>
<feature type="region of interest" description="Disordered" evidence="1">
    <location>
        <begin position="46"/>
        <end position="73"/>
    </location>
</feature>
<comment type="caution">
    <text evidence="2">The sequence shown here is derived from an EMBL/GenBank/DDBJ whole genome shotgun (WGS) entry which is preliminary data.</text>
</comment>
<protein>
    <submittedName>
        <fullName evidence="2">DUF2497 domain-containing protein</fullName>
    </submittedName>
</protein>
<dbReference type="InterPro" id="IPR019632">
    <property type="entry name" value="DUF2497"/>
</dbReference>
<name>A0ABX1DPG0_9HYPH</name>
<sequence>MAQTSSASREPSMEEILASIRRIIEDSDVSRHPVSTSANFPLRGEVAEFRRPAPAQEQPAAEAPVSRPAEKPAMMRDILKDEPVLRGPIDEPVKAAPAFEPEIDEEEEDIVLDAQNDDRRAAEVQQEAPAAIAPEAAIEDSAMEALDRSLEDGIAEAIDELLEPDLDEPVEAYVEPVVEPTPEAPVATTAPAAPISEPLANASVAPHILSQVAERQVAAAFQDLSHVVRAEPRRSFDDIAAEILRPMLQDWLDNNLPTLVERLVREEIERVVRGDR</sequence>
<feature type="compositionally biased region" description="Low complexity" evidence="1">
    <location>
        <begin position="52"/>
        <end position="64"/>
    </location>
</feature>
<reference evidence="2 3" key="1">
    <citation type="submission" date="2020-03" db="EMBL/GenBank/DDBJ databases">
        <title>Whole genome sequencing of clinical and environmental type strains of Ochrobactrum.</title>
        <authorList>
            <person name="Dharne M."/>
        </authorList>
    </citation>
    <scope>NUCLEOTIDE SEQUENCE [LARGE SCALE GENOMIC DNA]</scope>
    <source>
        <strain evidence="2 3">CIP 109452</strain>
    </source>
</reference>
<dbReference type="EMBL" id="JAAVLN010000001">
    <property type="protein sequence ID" value="NKC02750.1"/>
    <property type="molecule type" value="Genomic_DNA"/>
</dbReference>
<dbReference type="Proteomes" id="UP000704467">
    <property type="component" value="Unassembled WGS sequence"/>
</dbReference>
<keyword evidence="3" id="KW-1185">Reference proteome</keyword>
<evidence type="ECO:0000256" key="1">
    <source>
        <dbReference type="SAM" id="MobiDB-lite"/>
    </source>
</evidence>
<dbReference type="Pfam" id="PF10691">
    <property type="entry name" value="DUF2497"/>
    <property type="match status" value="1"/>
</dbReference>
<accession>A0ABX1DPG0</accession>
<proteinExistence type="predicted"/>
<gene>
    <name evidence="2" type="ORF">HED55_03270</name>
</gene>
<organism evidence="2 3">
    <name type="scientific">Brucella haematophila</name>
    <dbReference type="NCBI Taxonomy" id="419474"/>
    <lineage>
        <taxon>Bacteria</taxon>
        <taxon>Pseudomonadati</taxon>
        <taxon>Pseudomonadota</taxon>
        <taxon>Alphaproteobacteria</taxon>
        <taxon>Hyphomicrobiales</taxon>
        <taxon>Brucellaceae</taxon>
        <taxon>Brucella/Ochrobactrum group</taxon>
        <taxon>Brucella</taxon>
    </lineage>
</organism>
<dbReference type="RefSeq" id="WP_138786774.1">
    <property type="nucleotide sequence ID" value="NZ_JBHEEQ010000016.1"/>
</dbReference>
<evidence type="ECO:0000313" key="2">
    <source>
        <dbReference type="EMBL" id="NKC02750.1"/>
    </source>
</evidence>